<dbReference type="EMBL" id="JABWMH010000001">
    <property type="protein sequence ID" value="NVD26491.1"/>
    <property type="molecule type" value="Genomic_DNA"/>
</dbReference>
<keyword evidence="1" id="KW-0812">Transmembrane</keyword>
<dbReference type="InterPro" id="IPR018681">
    <property type="entry name" value="DUF2165_transmembrane"/>
</dbReference>
<evidence type="ECO:0000256" key="1">
    <source>
        <dbReference type="SAM" id="Phobius"/>
    </source>
</evidence>
<dbReference type="Proteomes" id="UP000652427">
    <property type="component" value="Unassembled WGS sequence"/>
</dbReference>
<accession>A0ABX2MYH2</accession>
<sequence>MLRMLKILLIVSVASWGLLGVFNNILDWGGTTGAVGATTSMATFEGGADNWRATSNPALILAGALFIVFLKSSSAILCLTGAWQMWIARAGDAAAFAKAKTLALAGCAVAILMLFAGWIVIADTWFELWRSEVLREAALDSAFRYCGMIGLIALFVGMHDE</sequence>
<reference evidence="2 3" key="1">
    <citation type="submission" date="2020-06" db="EMBL/GenBank/DDBJ databases">
        <authorList>
            <person name="Kim S.-J."/>
            <person name="Park S.-J."/>
        </authorList>
    </citation>
    <scope>NUCLEOTIDE SEQUENCE [LARGE SCALE GENOMIC DNA]</scope>
    <source>
        <strain evidence="2 3">SW-151</strain>
    </source>
</reference>
<protein>
    <submittedName>
        <fullName evidence="2">DUF2165 family protein</fullName>
    </submittedName>
</protein>
<proteinExistence type="predicted"/>
<comment type="caution">
    <text evidence="2">The sequence shown here is derived from an EMBL/GenBank/DDBJ whole genome shotgun (WGS) entry which is preliminary data.</text>
</comment>
<dbReference type="Pfam" id="PF09933">
    <property type="entry name" value="DUF2165"/>
    <property type="match status" value="1"/>
</dbReference>
<dbReference type="RefSeq" id="WP_176278042.1">
    <property type="nucleotide sequence ID" value="NZ_JABWMH010000001.1"/>
</dbReference>
<keyword evidence="1" id="KW-1133">Transmembrane helix</keyword>
<feature type="transmembrane region" description="Helical" evidence="1">
    <location>
        <begin position="142"/>
        <end position="158"/>
    </location>
</feature>
<gene>
    <name evidence="2" type="ORF">HUO14_01080</name>
</gene>
<organism evidence="2 3">
    <name type="scientific">Parasphingorhabdus flavimaris</name>
    <dbReference type="NCBI Taxonomy" id="266812"/>
    <lineage>
        <taxon>Bacteria</taxon>
        <taxon>Pseudomonadati</taxon>
        <taxon>Pseudomonadota</taxon>
        <taxon>Alphaproteobacteria</taxon>
        <taxon>Sphingomonadales</taxon>
        <taxon>Sphingomonadaceae</taxon>
        <taxon>Parasphingorhabdus</taxon>
    </lineage>
</organism>
<keyword evidence="1" id="KW-0472">Membrane</keyword>
<evidence type="ECO:0000313" key="2">
    <source>
        <dbReference type="EMBL" id="NVD26491.1"/>
    </source>
</evidence>
<feature type="transmembrane region" description="Helical" evidence="1">
    <location>
        <begin position="102"/>
        <end position="122"/>
    </location>
</feature>
<evidence type="ECO:0000313" key="3">
    <source>
        <dbReference type="Proteomes" id="UP000652427"/>
    </source>
</evidence>
<feature type="transmembrane region" description="Helical" evidence="1">
    <location>
        <begin position="60"/>
        <end position="82"/>
    </location>
</feature>
<name>A0ABX2MYH2_9SPHN</name>
<keyword evidence="3" id="KW-1185">Reference proteome</keyword>